<comment type="caution">
    <text evidence="2">The sequence shown here is derived from an EMBL/GenBank/DDBJ whole genome shotgun (WGS) entry which is preliminary data.</text>
</comment>
<name>A0ABQ2EK62_9ACTN</name>
<dbReference type="RefSeq" id="WP_189110045.1">
    <property type="nucleotide sequence ID" value="NZ_BMMV01000019.1"/>
</dbReference>
<evidence type="ECO:0000313" key="3">
    <source>
        <dbReference type="Proteomes" id="UP000660265"/>
    </source>
</evidence>
<keyword evidence="1" id="KW-0472">Membrane</keyword>
<accession>A0ABQ2EK62</accession>
<keyword evidence="1" id="KW-1133">Transmembrane helix</keyword>
<keyword evidence="3" id="KW-1185">Reference proteome</keyword>
<protein>
    <submittedName>
        <fullName evidence="2">Uncharacterized protein</fullName>
    </submittedName>
</protein>
<feature type="transmembrane region" description="Helical" evidence="1">
    <location>
        <begin position="40"/>
        <end position="66"/>
    </location>
</feature>
<dbReference type="EMBL" id="BMMV01000019">
    <property type="protein sequence ID" value="GGK14147.1"/>
    <property type="molecule type" value="Genomic_DNA"/>
</dbReference>
<gene>
    <name evidence="2" type="ORF">GCM10011583_52670</name>
</gene>
<evidence type="ECO:0000313" key="2">
    <source>
        <dbReference type="EMBL" id="GGK14147.1"/>
    </source>
</evidence>
<reference evidence="3" key="1">
    <citation type="journal article" date="2019" name="Int. J. Syst. Evol. Microbiol.">
        <title>The Global Catalogue of Microorganisms (GCM) 10K type strain sequencing project: providing services to taxonomists for standard genome sequencing and annotation.</title>
        <authorList>
            <consortium name="The Broad Institute Genomics Platform"/>
            <consortium name="The Broad Institute Genome Sequencing Center for Infectious Disease"/>
            <person name="Wu L."/>
            <person name="Ma J."/>
        </authorList>
    </citation>
    <scope>NUCLEOTIDE SEQUENCE [LARGE SCALE GENOMIC DNA]</scope>
    <source>
        <strain evidence="3">CGMCC 4.7275</strain>
    </source>
</reference>
<dbReference type="Proteomes" id="UP000660265">
    <property type="component" value="Unassembled WGS sequence"/>
</dbReference>
<keyword evidence="1" id="KW-0812">Transmembrane</keyword>
<sequence>MLLFLTWFVVAGLGFFTLIFVVLPLTDELLTTSGSKIANVLTWAALILFSPVIVATLPVWGPIWGFGTIRRILSDRAYAKRCVADAVAAKGVPIPRSARTQLVRTVTEGAVERERAATKRLAAQTVIAHVEGRQEFRAALHERFDPDSWFAEELSHRYVLRSETTLLRDAARALSARDADTNANMRELLVRWRSAWETYYALSAGRRTKPVLTDIALHLPRRARPKG</sequence>
<evidence type="ECO:0000256" key="1">
    <source>
        <dbReference type="SAM" id="Phobius"/>
    </source>
</evidence>
<proteinExistence type="predicted"/>
<organism evidence="2 3">
    <name type="scientific">Streptomyces camponoticapitis</name>
    <dbReference type="NCBI Taxonomy" id="1616125"/>
    <lineage>
        <taxon>Bacteria</taxon>
        <taxon>Bacillati</taxon>
        <taxon>Actinomycetota</taxon>
        <taxon>Actinomycetes</taxon>
        <taxon>Kitasatosporales</taxon>
        <taxon>Streptomycetaceae</taxon>
        <taxon>Streptomyces</taxon>
    </lineage>
</organism>